<evidence type="ECO:0000313" key="11">
    <source>
        <dbReference type="EMBL" id="KPM44563.1"/>
    </source>
</evidence>
<feature type="transmembrane region" description="Helical" evidence="10">
    <location>
        <begin position="392"/>
        <end position="413"/>
    </location>
</feature>
<keyword evidence="10" id="KW-0813">Transport</keyword>
<dbReference type="PANTHER" id="PTHR13117">
    <property type="entry name" value="ENDOPLASMIC RETICULUM MULTISPAN TRANSMEMBRANE PROTEIN-RELATED"/>
    <property type="match status" value="1"/>
</dbReference>
<dbReference type="AlphaFoldDB" id="A0A0P7BXK5"/>
<comment type="pathway">
    <text evidence="2">Protein modification; protein glycosylation.</text>
</comment>
<keyword evidence="5 10" id="KW-0256">Endoplasmic reticulum</keyword>
<comment type="caution">
    <text evidence="11">The sequence shown here is derived from an EMBL/GenBank/DDBJ whole genome shotgun (WGS) entry which is preliminary data.</text>
</comment>
<dbReference type="EMBL" id="LKCW01000018">
    <property type="protein sequence ID" value="KPM44563.1"/>
    <property type="molecule type" value="Genomic_DNA"/>
</dbReference>
<name>A0A0P7BXK5_9HYPO</name>
<dbReference type="GO" id="GO:0006488">
    <property type="term" value="P:dolichol-linked oligosaccharide biosynthetic process"/>
    <property type="evidence" value="ECO:0007669"/>
    <property type="project" value="InterPro"/>
</dbReference>
<keyword evidence="7 10" id="KW-0472">Membrane</keyword>
<evidence type="ECO:0000256" key="4">
    <source>
        <dbReference type="ARBA" id="ARBA00022692"/>
    </source>
</evidence>
<accession>A0A0P7BXK5</accession>
<comment type="similarity">
    <text evidence="3 10">Belongs to the RFT1 family.</text>
</comment>
<dbReference type="PANTHER" id="PTHR13117:SF5">
    <property type="entry name" value="PROTEIN RFT1 HOMOLOG"/>
    <property type="match status" value="1"/>
</dbReference>
<keyword evidence="6 10" id="KW-1133">Transmembrane helix</keyword>
<evidence type="ECO:0000256" key="5">
    <source>
        <dbReference type="ARBA" id="ARBA00022824"/>
    </source>
</evidence>
<evidence type="ECO:0000256" key="3">
    <source>
        <dbReference type="ARBA" id="ARBA00010288"/>
    </source>
</evidence>
<organism evidence="11 12">
    <name type="scientific">Neonectria ditissima</name>
    <dbReference type="NCBI Taxonomy" id="78410"/>
    <lineage>
        <taxon>Eukaryota</taxon>
        <taxon>Fungi</taxon>
        <taxon>Dikarya</taxon>
        <taxon>Ascomycota</taxon>
        <taxon>Pezizomycotina</taxon>
        <taxon>Sordariomycetes</taxon>
        <taxon>Hypocreomycetidae</taxon>
        <taxon>Hypocreales</taxon>
        <taxon>Nectriaceae</taxon>
        <taxon>Neonectria</taxon>
    </lineage>
</organism>
<keyword evidence="12" id="KW-1185">Reference proteome</keyword>
<feature type="transmembrane region" description="Helical" evidence="10">
    <location>
        <begin position="169"/>
        <end position="189"/>
    </location>
</feature>
<dbReference type="GO" id="GO:0005789">
    <property type="term" value="C:endoplasmic reticulum membrane"/>
    <property type="evidence" value="ECO:0007669"/>
    <property type="project" value="UniProtKB-SubCell"/>
</dbReference>
<dbReference type="GO" id="GO:0034203">
    <property type="term" value="P:glycolipid translocation"/>
    <property type="evidence" value="ECO:0007669"/>
    <property type="project" value="TreeGrafter"/>
</dbReference>
<dbReference type="Proteomes" id="UP000050424">
    <property type="component" value="Unassembled WGS sequence"/>
</dbReference>
<keyword evidence="4 10" id="KW-0812">Transmembrane</keyword>
<dbReference type="OrthoDB" id="9979195at2759"/>
<dbReference type="STRING" id="78410.A0A0P7BXK5"/>
<gene>
    <name evidence="11" type="ORF">AK830_g2037</name>
</gene>
<evidence type="ECO:0000256" key="2">
    <source>
        <dbReference type="ARBA" id="ARBA00004922"/>
    </source>
</evidence>
<feature type="transmembrane region" description="Helical" evidence="10">
    <location>
        <begin position="449"/>
        <end position="471"/>
    </location>
</feature>
<feature type="transmembrane region" description="Helical" evidence="10">
    <location>
        <begin position="526"/>
        <end position="546"/>
    </location>
</feature>
<dbReference type="Pfam" id="PF04506">
    <property type="entry name" value="Rft-1"/>
    <property type="match status" value="1"/>
</dbReference>
<dbReference type="InterPro" id="IPR007594">
    <property type="entry name" value="RFT1"/>
</dbReference>
<evidence type="ECO:0000256" key="6">
    <source>
        <dbReference type="ARBA" id="ARBA00022989"/>
    </source>
</evidence>
<feature type="transmembrane region" description="Helical" evidence="10">
    <location>
        <begin position="137"/>
        <end position="157"/>
    </location>
</feature>
<feature type="transmembrane region" description="Helical" evidence="10">
    <location>
        <begin position="96"/>
        <end position="117"/>
    </location>
</feature>
<evidence type="ECO:0000256" key="1">
    <source>
        <dbReference type="ARBA" id="ARBA00004477"/>
    </source>
</evidence>
<proteinExistence type="inferred from homology"/>
<evidence type="ECO:0000256" key="9">
    <source>
        <dbReference type="ARBA" id="ARBA00045912"/>
    </source>
</evidence>
<comment type="function">
    <text evidence="9 10">Intramembrane glycolipid transporter that operates in the biosynthetic pathway of dolichol-linked oligosaccharides, the glycan precursors employed in protein asparagine (N)-glycosylation. The sequential addition of sugars to dolichol pyrophosphate produces dolichol-linked oligosaccharides containing fourteen sugars, including two GlcNAcs, nine mannoses and three glucoses. Once assembled, the oligosaccharide is transferred from the lipid to nascent proteins by oligosaccharyltransferases. The assembly of dolichol-linked oligosaccharides begins on the cytosolic side of the endoplasmic reticulum membrane and finishes in its lumen. RFT1 could mediate the translocation of the cytosolically oriented intermediate DolPP-GlcNAc2Man5, produced by ALG11, into the ER lumen where dolichol-linked oligosaccharides assembly continues. However, the intramembrane lipid transporter activity could not be confirmed in vitro.</text>
</comment>
<evidence type="ECO:0000313" key="12">
    <source>
        <dbReference type="Proteomes" id="UP000050424"/>
    </source>
</evidence>
<evidence type="ECO:0000256" key="10">
    <source>
        <dbReference type="RuleBase" id="RU365067"/>
    </source>
</evidence>
<feature type="transmembrane region" description="Helical" evidence="10">
    <location>
        <begin position="425"/>
        <end position="443"/>
    </location>
</feature>
<reference evidence="11 12" key="1">
    <citation type="submission" date="2015-09" db="EMBL/GenBank/DDBJ databases">
        <title>Draft genome of a European isolate of the apple canker pathogen Neonectria ditissima.</title>
        <authorList>
            <person name="Gomez-Cortecero A."/>
            <person name="Harrison R.J."/>
            <person name="Armitage A.D."/>
        </authorList>
    </citation>
    <scope>NUCLEOTIDE SEQUENCE [LARGE SCALE GENOMIC DNA]</scope>
    <source>
        <strain evidence="11 12">R09/05</strain>
    </source>
</reference>
<feature type="transmembrane region" description="Helical" evidence="10">
    <location>
        <begin position="355"/>
        <end position="380"/>
    </location>
</feature>
<comment type="subcellular location">
    <subcellularLocation>
        <location evidence="1 10">Endoplasmic reticulum membrane</location>
        <topology evidence="1 10">Multi-pass membrane protein</topology>
    </subcellularLocation>
</comment>
<sequence>MTSSPGPTDSSPSMLKGVSLLIILQIASRLITFVANQLLLRFLTAPLLGLSTQLEVYYLSVLFFARESLRVAIQRQRSTRRDHDASSAAAAVESQAVVNLGYLAIALGTVVSLSLGWMYLASANEVTLATPYLVRSLYLYGVAAMIELLSEPCFVLMQMRLQFGTRAAAESIATFLRCLVVFGSAVWASKQHRDLGVLPFALGQMTYGAALLLVYLVSGYRLASAEGFSIFPKSVSPTRDSRFWGSYLDRPTISLAGSMMAQSVVKHLLTQGDTFLISMLASAQVQGVYALANNYGGLLARLLFQPVEESSRSYFSRLLSSPESRAPIPAGDKTPAQPSPAIKEARHNLRTLLRLYTLLSIIIINIGPFAAPPLLAIVAGKSWVGSGAGDVLAAYCFYIPFLALNGLTESFVASVATEAEVHQQSGWMGAFSVAFASSAFVFMRVFPLGAIGLVAANMINMFCRIVWSCLFINRFFQRHGVDFGFWTLLPDGATGVTAPVATALVLRHFQLHKGAEDEPIKTLIRIAGPTIPVLLLILFFERRFILECLQYVRGRKVAKQ</sequence>
<protein>
    <recommendedName>
        <fullName evidence="8 10">Man(5)GlcNAc(2)-PP-dolichol translocation protein RFT1</fullName>
    </recommendedName>
</protein>
<feature type="transmembrane region" description="Helical" evidence="10">
    <location>
        <begin position="195"/>
        <end position="217"/>
    </location>
</feature>
<evidence type="ECO:0000256" key="7">
    <source>
        <dbReference type="ARBA" id="ARBA00023136"/>
    </source>
</evidence>
<evidence type="ECO:0000256" key="8">
    <source>
        <dbReference type="ARBA" id="ARBA00044793"/>
    </source>
</evidence>
<feature type="transmembrane region" description="Helical" evidence="10">
    <location>
        <begin position="483"/>
        <end position="506"/>
    </location>
</feature>